<feature type="non-terminal residue" evidence="1">
    <location>
        <position position="1"/>
    </location>
</feature>
<name>A0A0K2T502_LEPSM</name>
<dbReference type="AlphaFoldDB" id="A0A0K2T502"/>
<dbReference type="EMBL" id="HACA01003170">
    <property type="protein sequence ID" value="CDW20531.1"/>
    <property type="molecule type" value="Transcribed_RNA"/>
</dbReference>
<protein>
    <submittedName>
        <fullName evidence="1">Uncharacterized protein</fullName>
    </submittedName>
</protein>
<organism evidence="1">
    <name type="scientific">Lepeophtheirus salmonis</name>
    <name type="common">Salmon louse</name>
    <name type="synonym">Caligus salmonis</name>
    <dbReference type="NCBI Taxonomy" id="72036"/>
    <lineage>
        <taxon>Eukaryota</taxon>
        <taxon>Metazoa</taxon>
        <taxon>Ecdysozoa</taxon>
        <taxon>Arthropoda</taxon>
        <taxon>Crustacea</taxon>
        <taxon>Multicrustacea</taxon>
        <taxon>Hexanauplia</taxon>
        <taxon>Copepoda</taxon>
        <taxon>Siphonostomatoida</taxon>
        <taxon>Caligidae</taxon>
        <taxon>Lepeophtheirus</taxon>
    </lineage>
</organism>
<sequence>ALFSRYFGLQPIILILHINSYLELESSTRRNNFRINYLVRNKELSFLSTATDPLLKLLKHVPSKVDFFSFLILRKIFHC</sequence>
<reference evidence="1" key="1">
    <citation type="submission" date="2014-05" db="EMBL/GenBank/DDBJ databases">
        <authorList>
            <person name="Chronopoulou M."/>
        </authorList>
    </citation>
    <scope>NUCLEOTIDE SEQUENCE</scope>
    <source>
        <tissue evidence="1">Whole organism</tissue>
    </source>
</reference>
<proteinExistence type="predicted"/>
<accession>A0A0K2T502</accession>
<evidence type="ECO:0000313" key="1">
    <source>
        <dbReference type="EMBL" id="CDW20531.1"/>
    </source>
</evidence>